<dbReference type="Gene3D" id="3.30.1380.20">
    <property type="entry name" value="Trafficking protein particle complex subunit 3"/>
    <property type="match status" value="1"/>
</dbReference>
<evidence type="ECO:0000313" key="2">
    <source>
        <dbReference type="Proteomes" id="UP000245938"/>
    </source>
</evidence>
<accession>A0A2U3ANW1</accession>
<gene>
    <name evidence="1" type="ORF">DEX24_04210</name>
</gene>
<dbReference type="OrthoDB" id="2965348at2"/>
<organism evidence="1 2">
    <name type="scientific">Kurthia sibirica</name>
    <dbReference type="NCBI Taxonomy" id="202750"/>
    <lineage>
        <taxon>Bacteria</taxon>
        <taxon>Bacillati</taxon>
        <taxon>Bacillota</taxon>
        <taxon>Bacilli</taxon>
        <taxon>Bacillales</taxon>
        <taxon>Caryophanaceae</taxon>
        <taxon>Kurthia</taxon>
    </lineage>
</organism>
<dbReference type="RefSeq" id="WP_109305158.1">
    <property type="nucleotide sequence ID" value="NZ_BJUF01000008.1"/>
</dbReference>
<evidence type="ECO:0000313" key="1">
    <source>
        <dbReference type="EMBL" id="PWI26135.1"/>
    </source>
</evidence>
<dbReference type="EMBL" id="QFVR01000004">
    <property type="protein sequence ID" value="PWI26135.1"/>
    <property type="molecule type" value="Genomic_DNA"/>
</dbReference>
<comment type="caution">
    <text evidence="1">The sequence shown here is derived from an EMBL/GenBank/DDBJ whole genome shotgun (WGS) entry which is preliminary data.</text>
</comment>
<keyword evidence="2" id="KW-1185">Reference proteome</keyword>
<dbReference type="InterPro" id="IPR024096">
    <property type="entry name" value="NO_sig/Golgi_transp_ligand-bd"/>
</dbReference>
<dbReference type="InterPro" id="IPR019642">
    <property type="entry name" value="DUF2507"/>
</dbReference>
<dbReference type="Proteomes" id="UP000245938">
    <property type="component" value="Unassembled WGS sequence"/>
</dbReference>
<reference evidence="1 2" key="1">
    <citation type="submission" date="2018-05" db="EMBL/GenBank/DDBJ databases">
        <title>Kurthia sibirica genome sequence.</title>
        <authorList>
            <person name="Maclea K.S."/>
            <person name="Goen A.E."/>
        </authorList>
    </citation>
    <scope>NUCLEOTIDE SEQUENCE [LARGE SCALE GENOMIC DNA]</scope>
    <source>
        <strain evidence="1 2">ATCC 49154</strain>
    </source>
</reference>
<proteinExistence type="predicted"/>
<sequence length="139" mass="16223">MTTDTKTVTVFGYELLRDHILSAIVGKNEEDILYWCGKEIARKFPLLELDEVTDFFTEASWGHLILDKTSKSEAFYSLTGDADILKFDQRSFRLEAGYLAEQHQKYNGFLTECHEEVDTKKNTVNFHIKWDRKDPIHSK</sequence>
<name>A0A2U3ANW1_9BACL</name>
<protein>
    <submittedName>
        <fullName evidence="1">DUF2507 domain-containing protein</fullName>
    </submittedName>
</protein>
<dbReference type="Pfam" id="PF10702">
    <property type="entry name" value="DUF2507"/>
    <property type="match status" value="1"/>
</dbReference>
<dbReference type="AlphaFoldDB" id="A0A2U3ANW1"/>
<dbReference type="SUPFAM" id="SSF111126">
    <property type="entry name" value="Ligand-binding domain in the NO signalling and Golgi transport"/>
    <property type="match status" value="1"/>
</dbReference>